<proteinExistence type="inferred from homology"/>
<evidence type="ECO:0000313" key="6">
    <source>
        <dbReference type="EMBL" id="MFD1887305.1"/>
    </source>
</evidence>
<keyword evidence="4 6" id="KW-0067">ATP-binding</keyword>
<dbReference type="Gene3D" id="3.40.50.300">
    <property type="entry name" value="P-loop containing nucleotide triphosphate hydrolases"/>
    <property type="match status" value="1"/>
</dbReference>
<accession>A0ABW4RM34</accession>
<dbReference type="GO" id="GO:0005524">
    <property type="term" value="F:ATP binding"/>
    <property type="evidence" value="ECO:0007669"/>
    <property type="project" value="UniProtKB-KW"/>
</dbReference>
<dbReference type="InterPro" id="IPR027417">
    <property type="entry name" value="P-loop_NTPase"/>
</dbReference>
<dbReference type="EMBL" id="JBHUEH010000023">
    <property type="protein sequence ID" value="MFD1887305.1"/>
    <property type="molecule type" value="Genomic_DNA"/>
</dbReference>
<gene>
    <name evidence="6" type="ORF">ACFSC9_17560</name>
</gene>
<dbReference type="PANTHER" id="PTHR43335:SF8">
    <property type="entry name" value="ABC TRANSPORTER, ATP-BINDING PROTEIN"/>
    <property type="match status" value="1"/>
</dbReference>
<evidence type="ECO:0000256" key="3">
    <source>
        <dbReference type="ARBA" id="ARBA00022741"/>
    </source>
</evidence>
<evidence type="ECO:0000256" key="1">
    <source>
        <dbReference type="ARBA" id="ARBA00005417"/>
    </source>
</evidence>
<feature type="domain" description="ABC transporter" evidence="5">
    <location>
        <begin position="8"/>
        <end position="237"/>
    </location>
</feature>
<dbReference type="PROSITE" id="PS50893">
    <property type="entry name" value="ABC_TRANSPORTER_2"/>
    <property type="match status" value="1"/>
</dbReference>
<evidence type="ECO:0000313" key="7">
    <source>
        <dbReference type="Proteomes" id="UP001597233"/>
    </source>
</evidence>
<evidence type="ECO:0000256" key="4">
    <source>
        <dbReference type="ARBA" id="ARBA00022840"/>
    </source>
</evidence>
<dbReference type="RefSeq" id="WP_347325202.1">
    <property type="nucleotide sequence ID" value="NZ_JBCGUH010000005.1"/>
</dbReference>
<comment type="similarity">
    <text evidence="1">Belongs to the ABC transporter superfamily.</text>
</comment>
<evidence type="ECO:0000256" key="2">
    <source>
        <dbReference type="ARBA" id="ARBA00022448"/>
    </source>
</evidence>
<dbReference type="SUPFAM" id="SSF52540">
    <property type="entry name" value="P-loop containing nucleoside triphosphate hydrolases"/>
    <property type="match status" value="1"/>
</dbReference>
<dbReference type="Proteomes" id="UP001597233">
    <property type="component" value="Unassembled WGS sequence"/>
</dbReference>
<reference evidence="7" key="1">
    <citation type="journal article" date="2019" name="Int. J. Syst. Evol. Microbiol.">
        <title>The Global Catalogue of Microorganisms (GCM) 10K type strain sequencing project: providing services to taxonomists for standard genome sequencing and annotation.</title>
        <authorList>
            <consortium name="The Broad Institute Genomics Platform"/>
            <consortium name="The Broad Institute Genome Sequencing Center for Infectious Disease"/>
            <person name="Wu L."/>
            <person name="Ma J."/>
        </authorList>
    </citation>
    <scope>NUCLEOTIDE SEQUENCE [LARGE SCALE GENOMIC DNA]</scope>
    <source>
        <strain evidence="7">CCUG 54950</strain>
    </source>
</reference>
<organism evidence="6 7">
    <name type="scientific">Paenibacillus wenxiniae</name>
    <dbReference type="NCBI Taxonomy" id="1636843"/>
    <lineage>
        <taxon>Bacteria</taxon>
        <taxon>Bacillati</taxon>
        <taxon>Bacillota</taxon>
        <taxon>Bacilli</taxon>
        <taxon>Bacillales</taxon>
        <taxon>Paenibacillaceae</taxon>
        <taxon>Paenibacillus</taxon>
    </lineage>
</organism>
<keyword evidence="7" id="KW-1185">Reference proteome</keyword>
<evidence type="ECO:0000259" key="5">
    <source>
        <dbReference type="PROSITE" id="PS50893"/>
    </source>
</evidence>
<dbReference type="InterPro" id="IPR003439">
    <property type="entry name" value="ABC_transporter-like_ATP-bd"/>
</dbReference>
<comment type="caution">
    <text evidence="6">The sequence shown here is derived from an EMBL/GenBank/DDBJ whole genome shotgun (WGS) entry which is preliminary data.</text>
</comment>
<dbReference type="PANTHER" id="PTHR43335">
    <property type="entry name" value="ABC TRANSPORTER, ATP-BINDING PROTEIN"/>
    <property type="match status" value="1"/>
</dbReference>
<keyword evidence="3" id="KW-0547">Nucleotide-binding</keyword>
<protein>
    <submittedName>
        <fullName evidence="6">ATP-binding cassette domain-containing protein</fullName>
    </submittedName>
</protein>
<sequence length="311" mass="35093">MTERNVTLRTEQLGVSIKGKPILQDINLQLERGRIYGLLGPNGAGKTTLLKVLLGIFPPSAGSVWFEGSNLYEQPDAKLIETIGSIIEYPGFYDNLTLHENIELHLRYLHQQGTKEVDDVLRKVGLYEHRHKLFSQTSLGMKQRLGIARAIAHSPRLLLLDEPTNGLDPYGIKEVREMLMQEVIRNGTTIVISSHMLSEINLMADDLIIMNQGKIIFESAFVKNTQEMHLYRLPVTSGLQVEAIMDFASHMLSQGPEYVEFISVLPLTEVRHYVTGLGANAQKLEGYRLSLEDLYLKLLAKEYRYESAAAQ</sequence>
<keyword evidence="2" id="KW-0813">Transport</keyword>
<name>A0ABW4RM34_9BACL</name>
<dbReference type="SMART" id="SM00382">
    <property type="entry name" value="AAA"/>
    <property type="match status" value="1"/>
</dbReference>
<dbReference type="Pfam" id="PF00005">
    <property type="entry name" value="ABC_tran"/>
    <property type="match status" value="1"/>
</dbReference>
<dbReference type="InterPro" id="IPR003593">
    <property type="entry name" value="AAA+_ATPase"/>
</dbReference>